<dbReference type="InterPro" id="IPR017516">
    <property type="entry name" value="AbrB_dup"/>
</dbReference>
<keyword evidence="1" id="KW-1133">Transmembrane helix</keyword>
<dbReference type="InterPro" id="IPR007820">
    <property type="entry name" value="AbrB_fam"/>
</dbReference>
<evidence type="ECO:0000313" key="3">
    <source>
        <dbReference type="Proteomes" id="UP000192903"/>
    </source>
</evidence>
<organism evidence="2 3">
    <name type="scientific">Xaviernesmea oryzae</name>
    <dbReference type="NCBI Taxonomy" id="464029"/>
    <lineage>
        <taxon>Bacteria</taxon>
        <taxon>Pseudomonadati</taxon>
        <taxon>Pseudomonadota</taxon>
        <taxon>Alphaproteobacteria</taxon>
        <taxon>Hyphomicrobiales</taxon>
        <taxon>Rhizobiaceae</taxon>
        <taxon>Rhizobium/Agrobacterium group</taxon>
        <taxon>Xaviernesmea</taxon>
    </lineage>
</organism>
<dbReference type="GO" id="GO:0016020">
    <property type="term" value="C:membrane"/>
    <property type="evidence" value="ECO:0007669"/>
    <property type="project" value="InterPro"/>
</dbReference>
<dbReference type="GO" id="GO:0010468">
    <property type="term" value="P:regulation of gene expression"/>
    <property type="evidence" value="ECO:0007669"/>
    <property type="project" value="InterPro"/>
</dbReference>
<gene>
    <name evidence="2" type="ORF">SAMN02982989_5473</name>
</gene>
<feature type="transmembrane region" description="Helical" evidence="1">
    <location>
        <begin position="218"/>
        <end position="246"/>
    </location>
</feature>
<dbReference type="Pfam" id="PF05145">
    <property type="entry name" value="AbrB"/>
    <property type="match status" value="1"/>
</dbReference>
<dbReference type="PIRSF" id="PIRSF038991">
    <property type="entry name" value="Protein_AbrB"/>
    <property type="match status" value="1"/>
</dbReference>
<sequence length="359" mass="37749">MSFNDLGRLPRLQQWMLLAAGGIGLGLAMEVVHVPAALLLGPIVWSAFLGMRGLNIRIPRPGYNFGQAAAGALIALHLDPQILAKTVEIWPLVLLFVILTLLLACAVGLVATRLTGLDSEVAVWGFMPGMAGTMIALAHERGLDSRMVAFIQILRLLMVIAAMVAFGALLTGPAVPHDAALQEQGLLALVTTLLVVGLGMVAGRWLPMIPAGASLIPIFVGGALCVSGVPIAVPHWLVTIAFFWLGSQTGLRFTPEMLRVGSKALPMLFLAGLLLLVLCGFSGALLSIVAGTDLMTSTLATVPGSIDSIALISASTGSDMSFIMTLQTTRLFAVVLFGPYIARAMLHLAMRMRIRTGAG</sequence>
<evidence type="ECO:0000256" key="1">
    <source>
        <dbReference type="SAM" id="Phobius"/>
    </source>
</evidence>
<evidence type="ECO:0008006" key="4">
    <source>
        <dbReference type="Google" id="ProtNLM"/>
    </source>
</evidence>
<dbReference type="NCBIfam" id="TIGR03082">
    <property type="entry name" value="Gneg_AbrB_dup"/>
    <property type="match status" value="1"/>
</dbReference>
<dbReference type="STRING" id="464029.SAMN02982989_5473"/>
<feature type="transmembrane region" description="Helical" evidence="1">
    <location>
        <begin position="186"/>
        <end position="206"/>
    </location>
</feature>
<dbReference type="Proteomes" id="UP000192903">
    <property type="component" value="Unassembled WGS sequence"/>
</dbReference>
<name>A0A1X7DJH2_9HYPH</name>
<feature type="transmembrane region" description="Helical" evidence="1">
    <location>
        <begin position="121"/>
        <end position="138"/>
    </location>
</feature>
<reference evidence="3" key="1">
    <citation type="submission" date="2017-04" db="EMBL/GenBank/DDBJ databases">
        <authorList>
            <person name="Varghese N."/>
            <person name="Submissions S."/>
        </authorList>
    </citation>
    <scope>NUCLEOTIDE SEQUENCE [LARGE SCALE GENOMIC DNA]</scope>
    <source>
        <strain evidence="3">B4P</strain>
    </source>
</reference>
<feature type="transmembrane region" description="Helical" evidence="1">
    <location>
        <begin position="267"/>
        <end position="290"/>
    </location>
</feature>
<dbReference type="RefSeq" id="WP_085420874.1">
    <property type="nucleotide sequence ID" value="NZ_FXAF01000003.1"/>
</dbReference>
<feature type="transmembrane region" description="Helical" evidence="1">
    <location>
        <begin position="328"/>
        <end position="346"/>
    </location>
</feature>
<keyword evidence="1" id="KW-0812">Transmembrane</keyword>
<dbReference type="EMBL" id="FXAF01000003">
    <property type="protein sequence ID" value="SMF16578.1"/>
    <property type="molecule type" value="Genomic_DNA"/>
</dbReference>
<proteinExistence type="predicted"/>
<dbReference type="PANTHER" id="PTHR38457:SF1">
    <property type="entry name" value="REGULATOR ABRB-RELATED"/>
    <property type="match status" value="1"/>
</dbReference>
<dbReference type="AlphaFoldDB" id="A0A1X7DJH2"/>
<protein>
    <recommendedName>
        <fullName evidence="4">AbrB family transcriptional regulator</fullName>
    </recommendedName>
</protein>
<accession>A0A1X7DJH2</accession>
<keyword evidence="1" id="KW-0472">Membrane</keyword>
<keyword evidence="3" id="KW-1185">Reference proteome</keyword>
<feature type="transmembrane region" description="Helical" evidence="1">
    <location>
        <begin position="150"/>
        <end position="174"/>
    </location>
</feature>
<feature type="transmembrane region" description="Helical" evidence="1">
    <location>
        <begin position="12"/>
        <end position="28"/>
    </location>
</feature>
<feature type="transmembrane region" description="Helical" evidence="1">
    <location>
        <begin position="89"/>
        <end position="109"/>
    </location>
</feature>
<dbReference type="OrthoDB" id="9809910at2"/>
<evidence type="ECO:0000313" key="2">
    <source>
        <dbReference type="EMBL" id="SMF16578.1"/>
    </source>
</evidence>
<dbReference type="PANTHER" id="PTHR38457">
    <property type="entry name" value="REGULATOR ABRB-RELATED"/>
    <property type="match status" value="1"/>
</dbReference>